<dbReference type="PANTHER" id="PTHR43798:SF33">
    <property type="entry name" value="HYDROLASE, PUTATIVE (AFU_ORTHOLOGUE AFUA_2G14860)-RELATED"/>
    <property type="match status" value="1"/>
</dbReference>
<dbReference type="OrthoDB" id="9776853at2"/>
<evidence type="ECO:0000313" key="3">
    <source>
        <dbReference type="Proteomes" id="UP000218831"/>
    </source>
</evidence>
<feature type="domain" description="AB hydrolase-1" evidence="1">
    <location>
        <begin position="15"/>
        <end position="117"/>
    </location>
</feature>
<dbReference type="AlphaFoldDB" id="A0A2A2G9J4"/>
<dbReference type="PANTHER" id="PTHR43798">
    <property type="entry name" value="MONOACYLGLYCEROL LIPASE"/>
    <property type="match status" value="1"/>
</dbReference>
<dbReference type="PRINTS" id="PR00412">
    <property type="entry name" value="EPOXHYDRLASE"/>
</dbReference>
<comment type="caution">
    <text evidence="2">The sequence shown here is derived from an EMBL/GenBank/DDBJ whole genome shotgun (WGS) entry which is preliminary data.</text>
</comment>
<organism evidence="2 3">
    <name type="scientific">Fodinibius salipaludis</name>
    <dbReference type="NCBI Taxonomy" id="2032627"/>
    <lineage>
        <taxon>Bacteria</taxon>
        <taxon>Pseudomonadati</taxon>
        <taxon>Balneolota</taxon>
        <taxon>Balneolia</taxon>
        <taxon>Balneolales</taxon>
        <taxon>Balneolaceae</taxon>
        <taxon>Fodinibius</taxon>
    </lineage>
</organism>
<dbReference type="SUPFAM" id="SSF53474">
    <property type="entry name" value="alpha/beta-Hydrolases"/>
    <property type="match status" value="1"/>
</dbReference>
<evidence type="ECO:0000259" key="1">
    <source>
        <dbReference type="Pfam" id="PF00561"/>
    </source>
</evidence>
<name>A0A2A2G9J4_9BACT</name>
<gene>
    <name evidence="2" type="ORF">CK503_12180</name>
</gene>
<reference evidence="2 3" key="1">
    <citation type="submission" date="2017-08" db="EMBL/GenBank/DDBJ databases">
        <title>Aliifodinibius alkalisoli sp. nov., isolated from saline alkaline soil.</title>
        <authorList>
            <person name="Liu D."/>
            <person name="Zhang G."/>
        </authorList>
    </citation>
    <scope>NUCLEOTIDE SEQUENCE [LARGE SCALE GENOMIC DNA]</scope>
    <source>
        <strain evidence="2 3">WN023</strain>
    </source>
</reference>
<proteinExistence type="predicted"/>
<dbReference type="GO" id="GO:0016020">
    <property type="term" value="C:membrane"/>
    <property type="evidence" value="ECO:0007669"/>
    <property type="project" value="TreeGrafter"/>
</dbReference>
<protein>
    <submittedName>
        <fullName evidence="2">2-succinyl-6-hydroxy-2, 4-cyclohexadiene-1-carboxylate synthase</fullName>
    </submittedName>
</protein>
<accession>A0A2A2G9J4</accession>
<dbReference type="InterPro" id="IPR050266">
    <property type="entry name" value="AB_hydrolase_sf"/>
</dbReference>
<dbReference type="Gene3D" id="3.40.50.1820">
    <property type="entry name" value="alpha/beta hydrolase"/>
    <property type="match status" value="1"/>
</dbReference>
<dbReference type="RefSeq" id="WP_095607094.1">
    <property type="nucleotide sequence ID" value="NZ_NSKE01000008.1"/>
</dbReference>
<dbReference type="InterPro" id="IPR000639">
    <property type="entry name" value="Epox_hydrolase-like"/>
</dbReference>
<evidence type="ECO:0000313" key="2">
    <source>
        <dbReference type="EMBL" id="PAU93482.1"/>
    </source>
</evidence>
<keyword evidence="3" id="KW-1185">Reference proteome</keyword>
<dbReference type="GO" id="GO:0003824">
    <property type="term" value="F:catalytic activity"/>
    <property type="evidence" value="ECO:0007669"/>
    <property type="project" value="InterPro"/>
</dbReference>
<dbReference type="Proteomes" id="UP000218831">
    <property type="component" value="Unassembled WGS sequence"/>
</dbReference>
<dbReference type="EMBL" id="NSKE01000008">
    <property type="protein sequence ID" value="PAU93482.1"/>
    <property type="molecule type" value="Genomic_DNA"/>
</dbReference>
<dbReference type="Pfam" id="PF00561">
    <property type="entry name" value="Abhydrolase_1"/>
    <property type="match status" value="1"/>
</dbReference>
<dbReference type="InterPro" id="IPR000073">
    <property type="entry name" value="AB_hydrolase_1"/>
</dbReference>
<sequence length="266" mass="31395">MLYYKTFFKNEDTDWVVFVHGAGGSSSIWFKQLRAYKKEFNVLMVDLRGHGKSKGMLQKYYEEEYSFKMASQDIINVLDEIGIKKAHFVGVSLGTIIIRTIGEMQPDRVQSLVMSGAIMRLNIRSRFLVWLGHLFKKVVPFIWLYKLFAWIIMPRQRHSESRNLFIREAKKLYKKEFLKWFNMTHEVNPLLKYFREKELKIRTLYIMGSEDHLFLPPVKNVVKEHTKSVLEVVEKCGHVVNVEKPEVFNRISINFLKSDNLASSTF</sequence>
<dbReference type="InterPro" id="IPR029058">
    <property type="entry name" value="AB_hydrolase_fold"/>
</dbReference>